<proteinExistence type="predicted"/>
<gene>
    <name evidence="1" type="ORF">F8M41_017271</name>
</gene>
<protein>
    <submittedName>
        <fullName evidence="1">Calmodulin-dependent protein kinase</fullName>
    </submittedName>
</protein>
<dbReference type="AlphaFoldDB" id="A0A8H4AN99"/>
<dbReference type="InterPro" id="IPR052945">
    <property type="entry name" value="Mitotic_Regulator"/>
</dbReference>
<dbReference type="Proteomes" id="UP000439903">
    <property type="component" value="Unassembled WGS sequence"/>
</dbReference>
<dbReference type="SMART" id="SM00671">
    <property type="entry name" value="SEL1"/>
    <property type="match status" value="4"/>
</dbReference>
<organism evidence="1 2">
    <name type="scientific">Gigaspora margarita</name>
    <dbReference type="NCBI Taxonomy" id="4874"/>
    <lineage>
        <taxon>Eukaryota</taxon>
        <taxon>Fungi</taxon>
        <taxon>Fungi incertae sedis</taxon>
        <taxon>Mucoromycota</taxon>
        <taxon>Glomeromycotina</taxon>
        <taxon>Glomeromycetes</taxon>
        <taxon>Diversisporales</taxon>
        <taxon>Gigasporaceae</taxon>
        <taxon>Gigaspora</taxon>
    </lineage>
</organism>
<dbReference type="PANTHER" id="PTHR43628">
    <property type="entry name" value="ACTIVATOR OF C KINASE PROTEIN 1-RELATED"/>
    <property type="match status" value="1"/>
</dbReference>
<dbReference type="Gene3D" id="1.25.40.10">
    <property type="entry name" value="Tetratricopeptide repeat domain"/>
    <property type="match status" value="3"/>
</dbReference>
<reference evidence="1 2" key="1">
    <citation type="journal article" date="2019" name="Environ. Microbiol.">
        <title>At the nexus of three kingdoms: the genome of the mycorrhizal fungus Gigaspora margarita provides insights into plant, endobacterial and fungal interactions.</title>
        <authorList>
            <person name="Venice F."/>
            <person name="Ghignone S."/>
            <person name="Salvioli di Fossalunga A."/>
            <person name="Amselem J."/>
            <person name="Novero M."/>
            <person name="Xianan X."/>
            <person name="Sedzielewska Toro K."/>
            <person name="Morin E."/>
            <person name="Lipzen A."/>
            <person name="Grigoriev I.V."/>
            <person name="Henrissat B."/>
            <person name="Martin F.M."/>
            <person name="Bonfante P."/>
        </authorList>
    </citation>
    <scope>NUCLEOTIDE SEQUENCE [LARGE SCALE GENOMIC DNA]</scope>
    <source>
        <strain evidence="1 2">BEG34</strain>
    </source>
</reference>
<comment type="caution">
    <text evidence="1">The sequence shown here is derived from an EMBL/GenBank/DDBJ whole genome shotgun (WGS) entry which is preliminary data.</text>
</comment>
<dbReference type="SUPFAM" id="SSF81901">
    <property type="entry name" value="HCP-like"/>
    <property type="match status" value="1"/>
</dbReference>
<name>A0A8H4AN99_GIGMA</name>
<dbReference type="InterPro" id="IPR006597">
    <property type="entry name" value="Sel1-like"/>
</dbReference>
<keyword evidence="1" id="KW-0808">Transferase</keyword>
<dbReference type="OrthoDB" id="272077at2759"/>
<dbReference type="Pfam" id="PF08238">
    <property type="entry name" value="Sel1"/>
    <property type="match status" value="4"/>
</dbReference>
<sequence length="318" mass="36076">MISESLPSNYSNSLAKKLVANEIYDHQSQDTVNESQDLINEKIIDNLTKLHEEEVLKGNYDPEFLNSIEQYLTKNQLKPESLINLCLNNQNNSIILIILARCYRYGRWVEKDENKSFIYYQKSADMGNSYAVTDLGELYENGIGVDKDEKKAFFYFQIAANLDYSYGINKLEVGNAVGTYCVGYCYQNGIGVEKNERKSFIYYQKSADMGDDDGTLSVGYCYRLGIGVEKDENGIGVEKNESKAFSYYQKSAEMEIVDGIFMILNMGMGKDPNESSKLNGNESSVLQKIHELKLMIKASVFNSLLAMTFVRNSRACCR</sequence>
<dbReference type="InterPro" id="IPR011990">
    <property type="entry name" value="TPR-like_helical_dom_sf"/>
</dbReference>
<accession>A0A8H4AN99</accession>
<dbReference type="EMBL" id="WTPW01000394">
    <property type="protein sequence ID" value="KAF0515736.1"/>
    <property type="molecule type" value="Genomic_DNA"/>
</dbReference>
<keyword evidence="2" id="KW-1185">Reference proteome</keyword>
<dbReference type="GO" id="GO:0016301">
    <property type="term" value="F:kinase activity"/>
    <property type="evidence" value="ECO:0007669"/>
    <property type="project" value="UniProtKB-KW"/>
</dbReference>
<dbReference type="PANTHER" id="PTHR43628:SF1">
    <property type="entry name" value="CHITIN SYNTHASE REGULATORY FACTOR 2-RELATED"/>
    <property type="match status" value="1"/>
</dbReference>
<evidence type="ECO:0000313" key="2">
    <source>
        <dbReference type="Proteomes" id="UP000439903"/>
    </source>
</evidence>
<evidence type="ECO:0000313" key="1">
    <source>
        <dbReference type="EMBL" id="KAF0515736.1"/>
    </source>
</evidence>
<keyword evidence="1" id="KW-0418">Kinase</keyword>